<feature type="domain" description="Protein kinase" evidence="3">
    <location>
        <begin position="1"/>
        <end position="136"/>
    </location>
</feature>
<dbReference type="Gene3D" id="1.10.510.10">
    <property type="entry name" value="Transferase(Phosphotransferase) domain 1"/>
    <property type="match status" value="1"/>
</dbReference>
<comment type="caution">
    <text evidence="4">The sequence shown here is derived from an EMBL/GenBank/DDBJ whole genome shotgun (WGS) entry which is preliminary data.</text>
</comment>
<evidence type="ECO:0000313" key="5">
    <source>
        <dbReference type="Proteomes" id="UP000253551"/>
    </source>
</evidence>
<dbReference type="EMBL" id="PJQM01000456">
    <property type="protein sequence ID" value="RCI05191.1"/>
    <property type="molecule type" value="Genomic_DNA"/>
</dbReference>
<sequence>MILTAKQSNDSQPTHMSLVFNEAGNVDSVQMIVQGQSKEQKFDGNAQCIPPEVVESDYNSEKAEVWILGIYLYNLLTGKYPFQASNDQRLFKRMVHTTPSLPNELSQDAKDILRRMLAPDVVTRASLDLVIYHPWLQPYRHLLLSPLPSPEPVMTRKKKHGKFKQALSLVLKGPFPPPKKPYRDLSHLGTRESVFARQRAVVKL</sequence>
<name>A0A367KSM3_RHIST</name>
<evidence type="ECO:0000256" key="1">
    <source>
        <dbReference type="ARBA" id="ARBA00022741"/>
    </source>
</evidence>
<reference evidence="4 5" key="1">
    <citation type="journal article" date="2018" name="G3 (Bethesda)">
        <title>Phylogenetic and Phylogenomic Definition of Rhizopus Species.</title>
        <authorList>
            <person name="Gryganskyi A.P."/>
            <person name="Golan J."/>
            <person name="Dolatabadi S."/>
            <person name="Mondo S."/>
            <person name="Robb S."/>
            <person name="Idnurm A."/>
            <person name="Muszewska A."/>
            <person name="Steczkiewicz K."/>
            <person name="Masonjones S."/>
            <person name="Liao H.L."/>
            <person name="Gajdeczka M.T."/>
            <person name="Anike F."/>
            <person name="Vuek A."/>
            <person name="Anishchenko I.M."/>
            <person name="Voigt K."/>
            <person name="de Hoog G.S."/>
            <person name="Smith M.E."/>
            <person name="Heitman J."/>
            <person name="Vilgalys R."/>
            <person name="Stajich J.E."/>
        </authorList>
    </citation>
    <scope>NUCLEOTIDE SEQUENCE [LARGE SCALE GENOMIC DNA]</scope>
    <source>
        <strain evidence="4 5">LSU 92-RS-03</strain>
    </source>
</reference>
<dbReference type="GO" id="GO:0005737">
    <property type="term" value="C:cytoplasm"/>
    <property type="evidence" value="ECO:0007669"/>
    <property type="project" value="TreeGrafter"/>
</dbReference>
<dbReference type="STRING" id="4846.A0A367KSM3"/>
<dbReference type="Pfam" id="PF00069">
    <property type="entry name" value="Pkinase"/>
    <property type="match status" value="1"/>
</dbReference>
<dbReference type="InterPro" id="IPR000719">
    <property type="entry name" value="Prot_kinase_dom"/>
</dbReference>
<dbReference type="GO" id="GO:0004674">
    <property type="term" value="F:protein serine/threonine kinase activity"/>
    <property type="evidence" value="ECO:0007669"/>
    <property type="project" value="TreeGrafter"/>
</dbReference>
<keyword evidence="2" id="KW-0067">ATP-binding</keyword>
<dbReference type="AlphaFoldDB" id="A0A367KSM3"/>
<evidence type="ECO:0000259" key="3">
    <source>
        <dbReference type="PROSITE" id="PS50011"/>
    </source>
</evidence>
<dbReference type="PANTHER" id="PTHR24346:SF30">
    <property type="entry name" value="MATERNAL EMBRYONIC LEUCINE ZIPPER KINASE"/>
    <property type="match status" value="1"/>
</dbReference>
<dbReference type="PROSITE" id="PS50011">
    <property type="entry name" value="PROTEIN_KINASE_DOM"/>
    <property type="match status" value="1"/>
</dbReference>
<keyword evidence="1" id="KW-0547">Nucleotide-binding</keyword>
<dbReference type="InterPro" id="IPR011009">
    <property type="entry name" value="Kinase-like_dom_sf"/>
</dbReference>
<gene>
    <name evidence="4" type="ORF">CU098_013113</name>
</gene>
<keyword evidence="5" id="KW-1185">Reference proteome</keyword>
<protein>
    <recommendedName>
        <fullName evidence="3">Protein kinase domain-containing protein</fullName>
    </recommendedName>
</protein>
<dbReference type="SUPFAM" id="SSF56112">
    <property type="entry name" value="Protein kinase-like (PK-like)"/>
    <property type="match status" value="1"/>
</dbReference>
<dbReference type="Proteomes" id="UP000253551">
    <property type="component" value="Unassembled WGS sequence"/>
</dbReference>
<evidence type="ECO:0000256" key="2">
    <source>
        <dbReference type="ARBA" id="ARBA00022840"/>
    </source>
</evidence>
<dbReference type="GO" id="GO:0035556">
    <property type="term" value="P:intracellular signal transduction"/>
    <property type="evidence" value="ECO:0007669"/>
    <property type="project" value="TreeGrafter"/>
</dbReference>
<evidence type="ECO:0000313" key="4">
    <source>
        <dbReference type="EMBL" id="RCI05191.1"/>
    </source>
</evidence>
<dbReference type="PANTHER" id="PTHR24346">
    <property type="entry name" value="MAP/MICROTUBULE AFFINITY-REGULATING KINASE"/>
    <property type="match status" value="1"/>
</dbReference>
<dbReference type="GO" id="GO:0005524">
    <property type="term" value="F:ATP binding"/>
    <property type="evidence" value="ECO:0007669"/>
    <property type="project" value="UniProtKB-KW"/>
</dbReference>
<accession>A0A367KSM3</accession>
<dbReference type="OrthoDB" id="410920at2759"/>
<proteinExistence type="predicted"/>
<organism evidence="4 5">
    <name type="scientific">Rhizopus stolonifer</name>
    <name type="common">Rhizopus nigricans</name>
    <dbReference type="NCBI Taxonomy" id="4846"/>
    <lineage>
        <taxon>Eukaryota</taxon>
        <taxon>Fungi</taxon>
        <taxon>Fungi incertae sedis</taxon>
        <taxon>Mucoromycota</taxon>
        <taxon>Mucoromycotina</taxon>
        <taxon>Mucoromycetes</taxon>
        <taxon>Mucorales</taxon>
        <taxon>Mucorineae</taxon>
        <taxon>Rhizopodaceae</taxon>
        <taxon>Rhizopus</taxon>
    </lineage>
</organism>